<evidence type="ECO:0000313" key="4">
    <source>
        <dbReference type="Proteomes" id="UP000588083"/>
    </source>
</evidence>
<keyword evidence="4" id="KW-1185">Reference proteome</keyword>
<dbReference type="AlphaFoldDB" id="A0A6V8Q5Y1"/>
<name>A0A6V8Q5Y1_9ACTN</name>
<organism evidence="2 3">
    <name type="scientific">Candidatus Hakubella thermalkaliphila</name>
    <dbReference type="NCBI Taxonomy" id="2754717"/>
    <lineage>
        <taxon>Bacteria</taxon>
        <taxon>Bacillati</taxon>
        <taxon>Actinomycetota</taxon>
        <taxon>Actinomycetota incertae sedis</taxon>
        <taxon>Candidatus Hakubellales</taxon>
        <taxon>Candidatus Hakubellaceae</taxon>
        <taxon>Candidatus Hakubella</taxon>
    </lineage>
</organism>
<dbReference type="RefSeq" id="WP_219857127.1">
    <property type="nucleotide sequence ID" value="NZ_BLRZ01000156.1"/>
</dbReference>
<dbReference type="Proteomes" id="UP000588083">
    <property type="component" value="Unassembled WGS sequence"/>
</dbReference>
<gene>
    <name evidence="1" type="ORF">HKBW3S34_01988</name>
    <name evidence="2" type="ORF">HKBW3S47_01845</name>
</gene>
<proteinExistence type="predicted"/>
<reference evidence="3 4" key="1">
    <citation type="journal article" date="2020" name="Front. Microbiol.">
        <title>Single-cell genomics of novel Actinobacteria with the Wood-Ljungdahl pathway discovered in a serpentinizing system.</title>
        <authorList>
            <person name="Merino N."/>
            <person name="Kawai M."/>
            <person name="Boyd E.S."/>
            <person name="Colman D.R."/>
            <person name="McGlynn S.E."/>
            <person name="Nealson K.H."/>
            <person name="Kurokawa K."/>
            <person name="Hongoh Y."/>
        </authorList>
    </citation>
    <scope>NUCLEOTIDE SEQUENCE [LARGE SCALE GENOMIC DNA]</scope>
    <source>
        <strain evidence="1 4">S34</strain>
        <strain evidence="2 3">S47</strain>
    </source>
</reference>
<evidence type="ECO:0000313" key="2">
    <source>
        <dbReference type="EMBL" id="GFP40148.1"/>
    </source>
</evidence>
<dbReference type="EMBL" id="BLSD01000152">
    <property type="protein sequence ID" value="GFP40148.1"/>
    <property type="molecule type" value="Genomic_DNA"/>
</dbReference>
<feature type="non-terminal residue" evidence="2">
    <location>
        <position position="1"/>
    </location>
</feature>
<dbReference type="Proteomes" id="UP000569018">
    <property type="component" value="Unassembled WGS sequence"/>
</dbReference>
<comment type="caution">
    <text evidence="2">The sequence shown here is derived from an EMBL/GenBank/DDBJ whole genome shotgun (WGS) entry which is preliminary data.</text>
</comment>
<accession>A0A6V8Q5Y1</accession>
<protein>
    <submittedName>
        <fullName evidence="2">Uncharacterized protein</fullName>
    </submittedName>
</protein>
<sequence>ERGGQPESSVDLSYHLHLAALDKGQGELLFRYFPHPSLLSTAIDSGWDECIITLNKSKNFHDK</sequence>
<evidence type="ECO:0000313" key="1">
    <source>
        <dbReference type="EMBL" id="GFP31069.1"/>
    </source>
</evidence>
<evidence type="ECO:0000313" key="3">
    <source>
        <dbReference type="Proteomes" id="UP000569018"/>
    </source>
</evidence>
<dbReference type="EMBL" id="BLRZ01000156">
    <property type="protein sequence ID" value="GFP31069.1"/>
    <property type="molecule type" value="Genomic_DNA"/>
</dbReference>